<comment type="caution">
    <text evidence="4">The sequence shown here is derived from an EMBL/GenBank/DDBJ whole genome shotgun (WGS) entry which is preliminary data.</text>
</comment>
<dbReference type="PRINTS" id="PR01270">
    <property type="entry name" value="HDASUPER"/>
</dbReference>
<evidence type="ECO:0000313" key="5">
    <source>
        <dbReference type="Proteomes" id="UP000647587"/>
    </source>
</evidence>
<dbReference type="InterPro" id="IPR044150">
    <property type="entry name" value="HDAC_classIV"/>
</dbReference>
<comment type="similarity">
    <text evidence="1">Belongs to the histone deacetylase family.</text>
</comment>
<name>A0ABQ2EKI1_9DEIO</name>
<dbReference type="RefSeq" id="WP_189004171.1">
    <property type="nucleotide sequence ID" value="NZ_BMPP01000001.1"/>
</dbReference>
<organism evidence="4 5">
    <name type="scientific">Deinococcus malanensis</name>
    <dbReference type="NCBI Taxonomy" id="1706855"/>
    <lineage>
        <taxon>Bacteria</taxon>
        <taxon>Thermotogati</taxon>
        <taxon>Deinococcota</taxon>
        <taxon>Deinococci</taxon>
        <taxon>Deinococcales</taxon>
        <taxon>Deinococcaceae</taxon>
        <taxon>Deinococcus</taxon>
    </lineage>
</organism>
<dbReference type="InterPro" id="IPR023696">
    <property type="entry name" value="Ureohydrolase_dom_sf"/>
</dbReference>
<dbReference type="InterPro" id="IPR000286">
    <property type="entry name" value="HDACs"/>
</dbReference>
<dbReference type="Proteomes" id="UP000647587">
    <property type="component" value="Unassembled WGS sequence"/>
</dbReference>
<dbReference type="PANTHER" id="PTHR10625:SF19">
    <property type="entry name" value="HISTONE DEACETYLASE 12"/>
    <property type="match status" value="1"/>
</dbReference>
<reference evidence="5" key="1">
    <citation type="journal article" date="2019" name="Int. J. Syst. Evol. Microbiol.">
        <title>The Global Catalogue of Microorganisms (GCM) 10K type strain sequencing project: providing services to taxonomists for standard genome sequencing and annotation.</title>
        <authorList>
            <consortium name="The Broad Institute Genomics Platform"/>
            <consortium name="The Broad Institute Genome Sequencing Center for Infectious Disease"/>
            <person name="Wu L."/>
            <person name="Ma J."/>
        </authorList>
    </citation>
    <scope>NUCLEOTIDE SEQUENCE [LARGE SCALE GENOMIC DNA]</scope>
    <source>
        <strain evidence="5">JCM 30331</strain>
    </source>
</reference>
<feature type="domain" description="Histone deacetylase" evidence="3">
    <location>
        <begin position="59"/>
        <end position="284"/>
    </location>
</feature>
<gene>
    <name evidence="4" type="ORF">GCM10008955_04850</name>
</gene>
<evidence type="ECO:0000256" key="1">
    <source>
        <dbReference type="ARBA" id="ARBA00005947"/>
    </source>
</evidence>
<sequence length="319" mass="34283">MSAFSHPFRAFTAFRRAAYSAGPAPRRQFLPREFLELLLRGAQARLPLYDAPDLPWALAEAVHDPAYLHRWRQGQVTRAEERALGFPWTPAVVERGLGSSGATLAATRDALHGGLGINLGGGTHHAFADRAEGFSFLNDVAISVRWLLEAGHARRILVLDLDVHQGNGTASMLSAERLVLTVSVHAQSNYPFHKERSGLDVALPDGTGDEAYLQALEAKVAPAVTAFQPDFLFYLAGADVLAGDQLGRLALTPAGVRDRDNRVLLWAARAGLPTTLVMAGGYHRDPQTLIDVRLGTLDAALAAFGPVDRHKVTAPAAPG</sequence>
<evidence type="ECO:0000259" key="3">
    <source>
        <dbReference type="Pfam" id="PF00850"/>
    </source>
</evidence>
<keyword evidence="2" id="KW-0378">Hydrolase</keyword>
<dbReference type="CDD" id="cd09993">
    <property type="entry name" value="HDAC_classIV"/>
    <property type="match status" value="1"/>
</dbReference>
<dbReference type="EMBL" id="BMPP01000001">
    <property type="protein sequence ID" value="GGK14465.1"/>
    <property type="molecule type" value="Genomic_DNA"/>
</dbReference>
<evidence type="ECO:0000313" key="4">
    <source>
        <dbReference type="EMBL" id="GGK14465.1"/>
    </source>
</evidence>
<dbReference type="Pfam" id="PF00850">
    <property type="entry name" value="Hist_deacetyl"/>
    <property type="match status" value="1"/>
</dbReference>
<dbReference type="InterPro" id="IPR023801">
    <property type="entry name" value="His_deacetylse_dom"/>
</dbReference>
<accession>A0ABQ2EKI1</accession>
<dbReference type="Gene3D" id="3.40.800.20">
    <property type="entry name" value="Histone deacetylase domain"/>
    <property type="match status" value="1"/>
</dbReference>
<proteinExistence type="inferred from homology"/>
<keyword evidence="5" id="KW-1185">Reference proteome</keyword>
<evidence type="ECO:0000256" key="2">
    <source>
        <dbReference type="ARBA" id="ARBA00022801"/>
    </source>
</evidence>
<dbReference type="PANTHER" id="PTHR10625">
    <property type="entry name" value="HISTONE DEACETYLASE HDAC1-RELATED"/>
    <property type="match status" value="1"/>
</dbReference>
<protein>
    <submittedName>
        <fullName evidence="4">Histone deacetylase</fullName>
    </submittedName>
</protein>
<dbReference type="SUPFAM" id="SSF52768">
    <property type="entry name" value="Arginase/deacetylase"/>
    <property type="match status" value="1"/>
</dbReference>
<dbReference type="InterPro" id="IPR037138">
    <property type="entry name" value="His_deacetylse_dom_sf"/>
</dbReference>